<feature type="transmembrane region" description="Helical" evidence="2">
    <location>
        <begin position="6"/>
        <end position="25"/>
    </location>
</feature>
<keyword evidence="4" id="KW-1185">Reference proteome</keyword>
<evidence type="ECO:0000313" key="3">
    <source>
        <dbReference type="EMBL" id="GBB92147.1"/>
    </source>
</evidence>
<proteinExistence type="predicted"/>
<dbReference type="AlphaFoldDB" id="A0A2Z6QQ03"/>
<sequence length="98" mass="11250">MFFNLNSDFIKVIAAIALVGTVLYYRNKKRKDVEKKKPSKPKEKSIFPEPTDESTITGTSLKEKPEETPLLQDSSDIPNKSEENSTDKWVIINFDEKE</sequence>
<organism evidence="3 4">
    <name type="scientific">Rhizophagus clarus</name>
    <dbReference type="NCBI Taxonomy" id="94130"/>
    <lineage>
        <taxon>Eukaryota</taxon>
        <taxon>Fungi</taxon>
        <taxon>Fungi incertae sedis</taxon>
        <taxon>Mucoromycota</taxon>
        <taxon>Glomeromycotina</taxon>
        <taxon>Glomeromycetes</taxon>
        <taxon>Glomerales</taxon>
        <taxon>Glomeraceae</taxon>
        <taxon>Rhizophagus</taxon>
    </lineage>
</organism>
<feature type="compositionally biased region" description="Basic and acidic residues" evidence="1">
    <location>
        <begin position="31"/>
        <end position="46"/>
    </location>
</feature>
<keyword evidence="2" id="KW-0812">Transmembrane</keyword>
<dbReference type="EMBL" id="BEXD01001080">
    <property type="protein sequence ID" value="GBB92147.1"/>
    <property type="molecule type" value="Genomic_DNA"/>
</dbReference>
<keyword evidence="2" id="KW-1133">Transmembrane helix</keyword>
<comment type="caution">
    <text evidence="3">The sequence shown here is derived from an EMBL/GenBank/DDBJ whole genome shotgun (WGS) entry which is preliminary data.</text>
</comment>
<name>A0A2Z6QQ03_9GLOM</name>
<dbReference type="Proteomes" id="UP000247702">
    <property type="component" value="Unassembled WGS sequence"/>
</dbReference>
<evidence type="ECO:0000256" key="1">
    <source>
        <dbReference type="SAM" id="MobiDB-lite"/>
    </source>
</evidence>
<protein>
    <submittedName>
        <fullName evidence="3">Uncharacterized protein</fullName>
    </submittedName>
</protein>
<evidence type="ECO:0000256" key="2">
    <source>
        <dbReference type="SAM" id="Phobius"/>
    </source>
</evidence>
<reference evidence="3 4" key="1">
    <citation type="submission" date="2017-11" db="EMBL/GenBank/DDBJ databases">
        <title>The genome of Rhizophagus clarus HR1 reveals common genetic basis of auxotrophy among arbuscular mycorrhizal fungi.</title>
        <authorList>
            <person name="Kobayashi Y."/>
        </authorList>
    </citation>
    <scope>NUCLEOTIDE SEQUENCE [LARGE SCALE GENOMIC DNA]</scope>
    <source>
        <strain evidence="3 4">HR1</strain>
    </source>
</reference>
<gene>
    <name evidence="3" type="ORF">RclHR1_19700005</name>
</gene>
<feature type="region of interest" description="Disordered" evidence="1">
    <location>
        <begin position="30"/>
        <end position="84"/>
    </location>
</feature>
<keyword evidence="2" id="KW-0472">Membrane</keyword>
<evidence type="ECO:0000313" key="4">
    <source>
        <dbReference type="Proteomes" id="UP000247702"/>
    </source>
</evidence>
<accession>A0A2Z6QQ03</accession>